<evidence type="ECO:0008006" key="9">
    <source>
        <dbReference type="Google" id="ProtNLM"/>
    </source>
</evidence>
<dbReference type="GO" id="GO:0043190">
    <property type="term" value="C:ATP-binding cassette (ABC) transporter complex"/>
    <property type="evidence" value="ECO:0007669"/>
    <property type="project" value="TreeGrafter"/>
</dbReference>
<evidence type="ECO:0000313" key="8">
    <source>
        <dbReference type="Proteomes" id="UP000229641"/>
    </source>
</evidence>
<dbReference type="AlphaFoldDB" id="A0A2H0LZH2"/>
<organism evidence="7 8">
    <name type="scientific">Candidatus Ghiorseimicrobium undicola</name>
    <dbReference type="NCBI Taxonomy" id="1974746"/>
    <lineage>
        <taxon>Bacteria</taxon>
        <taxon>Pseudomonadati</taxon>
        <taxon>Candidatus Omnitrophota</taxon>
        <taxon>Candidatus Ghiorseimicrobium</taxon>
    </lineage>
</organism>
<dbReference type="Pfam" id="PF03739">
    <property type="entry name" value="LptF_LptG"/>
    <property type="match status" value="1"/>
</dbReference>
<feature type="transmembrane region" description="Helical" evidence="6">
    <location>
        <begin position="96"/>
        <end position="117"/>
    </location>
</feature>
<feature type="transmembrane region" description="Helical" evidence="6">
    <location>
        <begin position="12"/>
        <end position="32"/>
    </location>
</feature>
<accession>A0A2H0LZH2</accession>
<proteinExistence type="predicted"/>
<dbReference type="EMBL" id="PCWA01000015">
    <property type="protein sequence ID" value="PIQ89830.1"/>
    <property type="molecule type" value="Genomic_DNA"/>
</dbReference>
<dbReference type="PANTHER" id="PTHR33529:SF6">
    <property type="entry name" value="YJGP_YJGQ FAMILY PERMEASE"/>
    <property type="match status" value="1"/>
</dbReference>
<dbReference type="Proteomes" id="UP000229641">
    <property type="component" value="Unassembled WGS sequence"/>
</dbReference>
<reference evidence="7 8" key="1">
    <citation type="submission" date="2017-09" db="EMBL/GenBank/DDBJ databases">
        <title>Depth-based differentiation of microbial function through sediment-hosted aquifers and enrichment of novel symbionts in the deep terrestrial subsurface.</title>
        <authorList>
            <person name="Probst A.J."/>
            <person name="Ladd B."/>
            <person name="Jarett J.K."/>
            <person name="Geller-Mcgrath D.E."/>
            <person name="Sieber C.M."/>
            <person name="Emerson J.B."/>
            <person name="Anantharaman K."/>
            <person name="Thomas B.C."/>
            <person name="Malmstrom R."/>
            <person name="Stieglmeier M."/>
            <person name="Klingl A."/>
            <person name="Woyke T."/>
            <person name="Ryan C.M."/>
            <person name="Banfield J.F."/>
        </authorList>
    </citation>
    <scope>NUCLEOTIDE SEQUENCE [LARGE SCALE GENOMIC DNA]</scope>
    <source>
        <strain evidence="7">CG11_big_fil_rev_8_21_14_0_20_42_13</strain>
    </source>
</reference>
<evidence type="ECO:0000256" key="1">
    <source>
        <dbReference type="ARBA" id="ARBA00004651"/>
    </source>
</evidence>
<comment type="subcellular location">
    <subcellularLocation>
        <location evidence="1">Cell membrane</location>
        <topology evidence="1">Multi-pass membrane protein</topology>
    </subcellularLocation>
</comment>
<evidence type="ECO:0000256" key="5">
    <source>
        <dbReference type="ARBA" id="ARBA00023136"/>
    </source>
</evidence>
<evidence type="ECO:0000313" key="7">
    <source>
        <dbReference type="EMBL" id="PIQ89830.1"/>
    </source>
</evidence>
<dbReference type="InterPro" id="IPR005495">
    <property type="entry name" value="LptG/LptF_permease"/>
</dbReference>
<name>A0A2H0LZH2_9BACT</name>
<evidence type="ECO:0000256" key="2">
    <source>
        <dbReference type="ARBA" id="ARBA00022475"/>
    </source>
</evidence>
<evidence type="ECO:0000256" key="3">
    <source>
        <dbReference type="ARBA" id="ARBA00022692"/>
    </source>
</evidence>
<keyword evidence="2" id="KW-1003">Cell membrane</keyword>
<protein>
    <recommendedName>
        <fullName evidence="9">Lipopolysaccharide export system permease protein LptF</fullName>
    </recommendedName>
</protein>
<feature type="transmembrane region" description="Helical" evidence="6">
    <location>
        <begin position="52"/>
        <end position="75"/>
    </location>
</feature>
<feature type="transmembrane region" description="Helical" evidence="6">
    <location>
        <begin position="313"/>
        <end position="335"/>
    </location>
</feature>
<keyword evidence="3 6" id="KW-0812">Transmembrane</keyword>
<comment type="caution">
    <text evidence="7">The sequence shown here is derived from an EMBL/GenBank/DDBJ whole genome shotgun (WGS) entry which is preliminary data.</text>
</comment>
<keyword evidence="5 6" id="KW-0472">Membrane</keyword>
<feature type="transmembrane region" description="Helical" evidence="6">
    <location>
        <begin position="347"/>
        <end position="367"/>
    </location>
</feature>
<sequence>MKILRKYVLKEFITPFILSLAVLLFIFSLVFLTQYTALIINKGVEVFSVGKLFFYSLFYPLSFILPLAIFTSVLWSMGRISSDNEITAIKAAGINLMHIVMPVITLGLMFSLFMVIFNTTIMPKANFEKRRAMLDIGFKNPTATLEAGTFIDSFQKYILFIYKIEGNKLENIRIYEPQGPGKPARTIIAKKGEFISLPEQGIIKLKLIDGSSDEPNPNDPNMFYKLNFKTYFINLNVAKPTNGKTVKKPKDMTLKELNEEIRRLAKSDMDYSPLSIEIQTKISLAFACLILALIGCPLSMIAKQRLKSVNLGLGFVIFGIYYLLILGAGALAKYLGLHGYPMPELAMWIPNIIFGLLGTILTMLVCAF</sequence>
<dbReference type="GO" id="GO:0015920">
    <property type="term" value="P:lipopolysaccharide transport"/>
    <property type="evidence" value="ECO:0007669"/>
    <property type="project" value="TreeGrafter"/>
</dbReference>
<feature type="transmembrane region" description="Helical" evidence="6">
    <location>
        <begin position="282"/>
        <end position="301"/>
    </location>
</feature>
<evidence type="ECO:0000256" key="4">
    <source>
        <dbReference type="ARBA" id="ARBA00022989"/>
    </source>
</evidence>
<keyword evidence="4 6" id="KW-1133">Transmembrane helix</keyword>
<gene>
    <name evidence="7" type="ORF">COV72_01315</name>
</gene>
<dbReference type="PANTHER" id="PTHR33529">
    <property type="entry name" value="SLR0882 PROTEIN-RELATED"/>
    <property type="match status" value="1"/>
</dbReference>
<evidence type="ECO:0000256" key="6">
    <source>
        <dbReference type="SAM" id="Phobius"/>
    </source>
</evidence>